<evidence type="ECO:0000313" key="11">
    <source>
        <dbReference type="Proteomes" id="UP000032744"/>
    </source>
</evidence>
<dbReference type="AlphaFoldDB" id="A0A7U7EZ21"/>
<dbReference type="KEGG" id="sauw:SAI5S5_1013240"/>
<comment type="similarity">
    <text evidence="2 9">Belongs to the peptidase S1B family.</text>
</comment>
<keyword evidence="3" id="KW-0964">Secreted</keyword>
<organism evidence="10 11">
    <name type="scientific">Staphylococcus aureus subsp. aureus ST228</name>
    <dbReference type="NCBI Taxonomy" id="1074919"/>
    <lineage>
        <taxon>Bacteria</taxon>
        <taxon>Bacillati</taxon>
        <taxon>Bacillota</taxon>
        <taxon>Bacilli</taxon>
        <taxon>Bacillales</taxon>
        <taxon>Staphylococcaceae</taxon>
        <taxon>Staphylococcus</taxon>
    </lineage>
</organism>
<feature type="active site" description="Charge relay system" evidence="8">
    <location>
        <position position="122"/>
    </location>
</feature>
<sequence length="247" mass="26652">MNKQRSTKMNKNIIIKSIAALTILTSITGVGTTVVDGIQQTAKAENSVKLITNTNVAPYSGVTWMGAGTGFVVGNHTIITNKHVTYHMKVGDEIKAHPNGFYNNGGGLYKVTKIVDYPGKEDIAVVQVEEKSTQPKGRKFKDFTSKFNIASEAKENEPISVIGYPNPNGNKLQMYESTGKVLSVNGNIVTSDAVVQPGSSGSPILNSKREAIGVMYASDKPTGESTRSFAVYFSPEIKKFIADNLDK</sequence>
<dbReference type="SUPFAM" id="SSF50494">
    <property type="entry name" value="Trypsin-like serine proteases"/>
    <property type="match status" value="1"/>
</dbReference>
<dbReference type="EC" id="3.4.21.-" evidence="9"/>
<feature type="active site" description="Charge relay system" evidence="8">
    <location>
        <position position="83"/>
    </location>
</feature>
<evidence type="ECO:0000256" key="3">
    <source>
        <dbReference type="ARBA" id="ARBA00022525"/>
    </source>
</evidence>
<dbReference type="Gene3D" id="2.40.10.10">
    <property type="entry name" value="Trypsin-like serine proteases"/>
    <property type="match status" value="2"/>
</dbReference>
<dbReference type="InterPro" id="IPR028301">
    <property type="entry name" value="V8_his_AS"/>
</dbReference>
<reference evidence="10 11" key="1">
    <citation type="journal article" date="2012" name="PLoS ONE">
        <title>Short term evolution of a highly transmissible methicillin-resistant Staphylococcus aureus clone (ST228) in a tertiary care hospital.</title>
        <authorList>
            <person name="Vogel V."/>
            <person name="Falquet L."/>
            <person name="Calderon-Copete S.P."/>
            <person name="Basset P."/>
            <person name="Blanc D.S."/>
        </authorList>
    </citation>
    <scope>NUCLEOTIDE SEQUENCE [LARGE SCALE GENOMIC DNA]</scope>
    <source>
        <strain evidence="11">ST228/18412</strain>
    </source>
</reference>
<dbReference type="GO" id="GO:0008236">
    <property type="term" value="F:serine-type peptidase activity"/>
    <property type="evidence" value="ECO:0007669"/>
    <property type="project" value="UniProtKB-KW"/>
</dbReference>
<dbReference type="KEGG" id="sauy:SAI8T7_1013280"/>
<dbReference type="Pfam" id="PF13365">
    <property type="entry name" value="Trypsin_2"/>
    <property type="match status" value="1"/>
</dbReference>
<dbReference type="KEGG" id="sauq:SAI4T8_1013290"/>
<dbReference type="InterPro" id="IPR008256">
    <property type="entry name" value="Peptidase_S1B"/>
</dbReference>
<keyword evidence="5" id="KW-0732">Signal</keyword>
<accession>A0A7U7EZ21</accession>
<dbReference type="EMBL" id="HE579071">
    <property type="protein sequence ID" value="CCJ23076.1"/>
    <property type="molecule type" value="Genomic_DNA"/>
</dbReference>
<evidence type="ECO:0000256" key="5">
    <source>
        <dbReference type="ARBA" id="ARBA00022729"/>
    </source>
</evidence>
<evidence type="ECO:0000256" key="2">
    <source>
        <dbReference type="ARBA" id="ARBA00008764"/>
    </source>
</evidence>
<dbReference type="PANTHER" id="PTHR43019">
    <property type="entry name" value="SERINE ENDOPROTEASE DEGS"/>
    <property type="match status" value="1"/>
</dbReference>
<gene>
    <name evidence="10" type="ORF">SAI7S6_1013300</name>
</gene>
<comment type="subcellular location">
    <subcellularLocation>
        <location evidence="1">Secreted</location>
    </subcellularLocation>
</comment>
<feature type="active site" description="Charge relay system" evidence="8">
    <location>
        <position position="200"/>
    </location>
</feature>
<dbReference type="KEGG" id="saux:SAI6T6_1013260"/>
<dbReference type="PRINTS" id="PR00839">
    <property type="entry name" value="V8PROTEASE"/>
</dbReference>
<keyword evidence="7 9" id="KW-0720">Serine protease</keyword>
<dbReference type="GO" id="GO:0005576">
    <property type="term" value="C:extracellular region"/>
    <property type="evidence" value="ECO:0007669"/>
    <property type="project" value="UniProtKB-SubCell"/>
</dbReference>
<dbReference type="PANTHER" id="PTHR43019:SF23">
    <property type="entry name" value="PROTEASE DO-LIKE 5, CHLOROPLASTIC"/>
    <property type="match status" value="1"/>
</dbReference>
<evidence type="ECO:0000256" key="8">
    <source>
        <dbReference type="PIRSR" id="PIRSR608256-1"/>
    </source>
</evidence>
<evidence type="ECO:0000256" key="9">
    <source>
        <dbReference type="RuleBase" id="RU004296"/>
    </source>
</evidence>
<keyword evidence="4 9" id="KW-0645">Protease</keyword>
<keyword evidence="6 9" id="KW-0378">Hydrolase</keyword>
<dbReference type="GO" id="GO:0006508">
    <property type="term" value="P:proteolysis"/>
    <property type="evidence" value="ECO:0007669"/>
    <property type="project" value="UniProtKB-KW"/>
</dbReference>
<dbReference type="PROSITE" id="PS00672">
    <property type="entry name" value="V8_HIS"/>
    <property type="match status" value="1"/>
</dbReference>
<evidence type="ECO:0000313" key="10">
    <source>
        <dbReference type="EMBL" id="CCJ23076.1"/>
    </source>
</evidence>
<dbReference type="KEGG" id="sauv:SAI7S6_1013300"/>
<evidence type="ECO:0000256" key="7">
    <source>
        <dbReference type="ARBA" id="ARBA00022825"/>
    </source>
</evidence>
<dbReference type="InterPro" id="IPR009003">
    <property type="entry name" value="Peptidase_S1_PA"/>
</dbReference>
<name>A0A7U7EZ21_STAAU</name>
<evidence type="ECO:0000256" key="6">
    <source>
        <dbReference type="ARBA" id="ARBA00022801"/>
    </source>
</evidence>
<protein>
    <recommendedName>
        <fullName evidence="9">Serine protease</fullName>
        <ecNumber evidence="9">3.4.21.-</ecNumber>
    </recommendedName>
</protein>
<evidence type="ECO:0000256" key="1">
    <source>
        <dbReference type="ARBA" id="ARBA00004613"/>
    </source>
</evidence>
<evidence type="ECO:0000256" key="4">
    <source>
        <dbReference type="ARBA" id="ARBA00022670"/>
    </source>
</evidence>
<dbReference type="Proteomes" id="UP000032744">
    <property type="component" value="Chromosome"/>
</dbReference>
<dbReference type="InterPro" id="IPR043504">
    <property type="entry name" value="Peptidase_S1_PA_chymotrypsin"/>
</dbReference>
<proteinExistence type="inferred from homology"/>
<dbReference type="KEGG" id="sauk:SAI3T3_1013280"/>
<dbReference type="KEGG" id="saut:SAI1T1_2013280"/>